<dbReference type="InterPro" id="IPR004245">
    <property type="entry name" value="DUF229"/>
</dbReference>
<sequence length="487" mass="56184">MTGLWVLYSFIVIGLLYYVCYNVFIDNANTKPYSNSVEVVGMNEATNNAVEDAKLGDVFDTCPFELPDPWDSAILKYVDVKYGFLKDCAPNVTLQPITELKNATVTIKEHEGFSCEARCINYVDDNNYEATGWKSIEKNEFKCDFVETSCRSNTTTNRFIHTQISEQTALPRTINFLLHGMGAIEFRKFNKVGSNSRPNAFATLLGKTTEAVVRTQMNLPTIEADFTYKQLCKQYLDDYPYIPLEYMKAGYKTFGGEDYVTSVLNYPDCYGMKRKQFHHIYRPFYLRLSKDDELKSIHEKSVCRESRNNVVDYLSKFLDSYKYQPVSKFSNVTFMKFDSNPYGSSLLRRFEDGIRRTCKTLPISFNYCICQYRTEIVSESNRTEELGQFAAKRLSSVLESHRISTMCEKITLGKVIKVEKYVLSNENTTFSATVNDYNLVFEVAPPAKGQFQIPIRTERGEMKIGEERFIRLDNELPLNYSNKQCFI</sequence>
<dbReference type="WBParaSite" id="ACAC_0000939101-mRNA-1">
    <property type="protein sequence ID" value="ACAC_0000939101-mRNA-1"/>
    <property type="gene ID" value="ACAC_0000939101"/>
</dbReference>
<dbReference type="PANTHER" id="PTHR10974:SF75">
    <property type="entry name" value="SULFATASE DOMAIN-CONTAINING PROTEIN"/>
    <property type="match status" value="1"/>
</dbReference>
<reference evidence="2" key="1">
    <citation type="submission" date="2012-09" db="EMBL/GenBank/DDBJ databases">
        <authorList>
            <person name="Martin A.A."/>
        </authorList>
    </citation>
    <scope>NUCLEOTIDE SEQUENCE</scope>
</reference>
<name>A0A158PAF5_ANGCA</name>
<keyword evidence="1" id="KW-1133">Transmembrane helix</keyword>
<accession>A0A158PAF5</accession>
<dbReference type="Pfam" id="PF02995">
    <property type="entry name" value="DUF229"/>
    <property type="match status" value="2"/>
</dbReference>
<evidence type="ECO:0000313" key="2">
    <source>
        <dbReference type="Proteomes" id="UP000035642"/>
    </source>
</evidence>
<proteinExistence type="predicted"/>
<dbReference type="Proteomes" id="UP000035642">
    <property type="component" value="Unassembled WGS sequence"/>
</dbReference>
<feature type="transmembrane region" description="Helical" evidence="1">
    <location>
        <begin position="6"/>
        <end position="25"/>
    </location>
</feature>
<evidence type="ECO:0000313" key="3">
    <source>
        <dbReference type="WBParaSite" id="ACAC_0000939101-mRNA-1"/>
    </source>
</evidence>
<reference evidence="3" key="2">
    <citation type="submission" date="2016-04" db="UniProtKB">
        <authorList>
            <consortium name="WormBaseParasite"/>
        </authorList>
    </citation>
    <scope>IDENTIFICATION</scope>
</reference>
<protein>
    <submittedName>
        <fullName evidence="3">Uncharacterized protein</fullName>
    </submittedName>
</protein>
<dbReference type="AlphaFoldDB" id="A0A158PAF5"/>
<keyword evidence="2" id="KW-1185">Reference proteome</keyword>
<keyword evidence="1" id="KW-0472">Membrane</keyword>
<keyword evidence="1" id="KW-0812">Transmembrane</keyword>
<dbReference type="PANTHER" id="PTHR10974">
    <property type="entry name" value="FI08016P-RELATED"/>
    <property type="match status" value="1"/>
</dbReference>
<evidence type="ECO:0000256" key="1">
    <source>
        <dbReference type="SAM" id="Phobius"/>
    </source>
</evidence>
<dbReference type="STRING" id="6313.A0A158PAF5"/>
<dbReference type="GO" id="GO:0005615">
    <property type="term" value="C:extracellular space"/>
    <property type="evidence" value="ECO:0007669"/>
    <property type="project" value="TreeGrafter"/>
</dbReference>
<organism evidence="2 3">
    <name type="scientific">Angiostrongylus cantonensis</name>
    <name type="common">Rat lungworm</name>
    <dbReference type="NCBI Taxonomy" id="6313"/>
    <lineage>
        <taxon>Eukaryota</taxon>
        <taxon>Metazoa</taxon>
        <taxon>Ecdysozoa</taxon>
        <taxon>Nematoda</taxon>
        <taxon>Chromadorea</taxon>
        <taxon>Rhabditida</taxon>
        <taxon>Rhabditina</taxon>
        <taxon>Rhabditomorpha</taxon>
        <taxon>Strongyloidea</taxon>
        <taxon>Metastrongylidae</taxon>
        <taxon>Angiostrongylus</taxon>
    </lineage>
</organism>